<dbReference type="NCBIfam" id="NF033779">
    <property type="entry name" value="Tim44_TimA_adap"/>
    <property type="match status" value="1"/>
</dbReference>
<evidence type="ECO:0000313" key="4">
    <source>
        <dbReference type="EMBL" id="MFC3703554.1"/>
    </source>
</evidence>
<organism evidence="4 5">
    <name type="scientific">Devosia honganensis</name>
    <dbReference type="NCBI Taxonomy" id="1610527"/>
    <lineage>
        <taxon>Bacteria</taxon>
        <taxon>Pseudomonadati</taxon>
        <taxon>Pseudomonadota</taxon>
        <taxon>Alphaproteobacteria</taxon>
        <taxon>Hyphomicrobiales</taxon>
        <taxon>Devosiaceae</taxon>
        <taxon>Devosia</taxon>
    </lineage>
</organism>
<dbReference type="Proteomes" id="UP001595613">
    <property type="component" value="Unassembled WGS sequence"/>
</dbReference>
<keyword evidence="5" id="KW-1185">Reference proteome</keyword>
<dbReference type="EMBL" id="JBHRYD010000001">
    <property type="protein sequence ID" value="MFC3703554.1"/>
    <property type="molecule type" value="Genomic_DNA"/>
</dbReference>
<proteinExistence type="predicted"/>
<feature type="signal peptide" evidence="2">
    <location>
        <begin position="1"/>
        <end position="22"/>
    </location>
</feature>
<accession>A0ABV7WZ11</accession>
<dbReference type="Pfam" id="PF04280">
    <property type="entry name" value="Tim44"/>
    <property type="match status" value="1"/>
</dbReference>
<feature type="chain" id="PRO_5047263772" evidence="2">
    <location>
        <begin position="23"/>
        <end position="202"/>
    </location>
</feature>
<dbReference type="InterPro" id="IPR007379">
    <property type="entry name" value="Tim44-like_dom"/>
</dbReference>
<dbReference type="InterPro" id="IPR032710">
    <property type="entry name" value="NTF2-like_dom_sf"/>
</dbReference>
<dbReference type="RefSeq" id="WP_380094451.1">
    <property type="nucleotide sequence ID" value="NZ_JBHRYD010000001.1"/>
</dbReference>
<protein>
    <submittedName>
        <fullName evidence="4">Tim44/TimA family putative adaptor protein</fullName>
    </submittedName>
</protein>
<feature type="domain" description="Tim44-like" evidence="3">
    <location>
        <begin position="55"/>
        <end position="200"/>
    </location>
</feature>
<feature type="region of interest" description="Disordered" evidence="1">
    <location>
        <begin position="34"/>
        <end position="53"/>
    </location>
</feature>
<evidence type="ECO:0000256" key="2">
    <source>
        <dbReference type="SAM" id="SignalP"/>
    </source>
</evidence>
<dbReference type="SMART" id="SM00978">
    <property type="entry name" value="Tim44"/>
    <property type="match status" value="1"/>
</dbReference>
<keyword evidence="2" id="KW-0732">Signal</keyword>
<sequence>MQNLLDYLLLLAALAASWQVHAAFTRSERLSEGTGLEEIGSSGKGEPEKRQPWPADLEGRFAAVFGPEGPADFIAGAKRAYELILAAFTAGDLGPVSFLLGENLNRTFAQILAERRAKGESFTNHFIGFVSAEPVDAGRERDHVWVEVRFVTQMVSERRDSAGALVEGDPHRVGETAELWTFSRPIKSRDPNWLLVATGPDE</sequence>
<evidence type="ECO:0000313" key="5">
    <source>
        <dbReference type="Proteomes" id="UP001595613"/>
    </source>
</evidence>
<gene>
    <name evidence="4" type="ORF">ACFOOL_02135</name>
</gene>
<reference evidence="5" key="1">
    <citation type="journal article" date="2019" name="Int. J. Syst. Evol. Microbiol.">
        <title>The Global Catalogue of Microorganisms (GCM) 10K type strain sequencing project: providing services to taxonomists for standard genome sequencing and annotation.</title>
        <authorList>
            <consortium name="The Broad Institute Genomics Platform"/>
            <consortium name="The Broad Institute Genome Sequencing Center for Infectious Disease"/>
            <person name="Wu L."/>
            <person name="Ma J."/>
        </authorList>
    </citation>
    <scope>NUCLEOTIDE SEQUENCE [LARGE SCALE GENOMIC DNA]</scope>
    <source>
        <strain evidence="5">KCTC 42281</strain>
    </source>
</reference>
<dbReference type="Gene3D" id="3.10.450.240">
    <property type="match status" value="1"/>
</dbReference>
<evidence type="ECO:0000259" key="3">
    <source>
        <dbReference type="SMART" id="SM00978"/>
    </source>
</evidence>
<comment type="caution">
    <text evidence="4">The sequence shown here is derived from an EMBL/GenBank/DDBJ whole genome shotgun (WGS) entry which is preliminary data.</text>
</comment>
<name>A0ABV7WZ11_9HYPH</name>
<dbReference type="SUPFAM" id="SSF54427">
    <property type="entry name" value="NTF2-like"/>
    <property type="match status" value="1"/>
</dbReference>
<evidence type="ECO:0000256" key="1">
    <source>
        <dbReference type="SAM" id="MobiDB-lite"/>
    </source>
</evidence>